<dbReference type="GO" id="GO:0004252">
    <property type="term" value="F:serine-type endopeptidase activity"/>
    <property type="evidence" value="ECO:0007669"/>
    <property type="project" value="InterPro"/>
</dbReference>
<dbReference type="SUPFAM" id="SSF51306">
    <property type="entry name" value="LexA/Signal peptidase"/>
    <property type="match status" value="1"/>
</dbReference>
<dbReference type="Pfam" id="PF10502">
    <property type="entry name" value="Peptidase_S26"/>
    <property type="match status" value="1"/>
</dbReference>
<gene>
    <name evidence="3" type="ORF">EV662_11180</name>
</gene>
<evidence type="ECO:0000313" key="3">
    <source>
        <dbReference type="EMBL" id="TCP39600.1"/>
    </source>
</evidence>
<dbReference type="InterPro" id="IPR036286">
    <property type="entry name" value="LexA/Signal_pep-like_sf"/>
</dbReference>
<comment type="caution">
    <text evidence="3">The sequence shown here is derived from an EMBL/GenBank/DDBJ whole genome shotgun (WGS) entry which is preliminary data.</text>
</comment>
<accession>A0A4R2PUG4</accession>
<keyword evidence="1" id="KW-0732">Signal</keyword>
<feature type="chain" id="PRO_5020229390" evidence="1">
    <location>
        <begin position="20"/>
        <end position="169"/>
    </location>
</feature>
<evidence type="ECO:0000256" key="1">
    <source>
        <dbReference type="SAM" id="SignalP"/>
    </source>
</evidence>
<sequence>MSGAVRPLLGMGVALTLVAASTQPHAPRLVWNLSASAPPGLYRIGAREGLAVGDLVATRLPAPLATWMASRGYLAAGAPLLKRVAAGPGSTICRNGARLSIDGRGVAAAQTRDRSGRPLPAWHGCRVLRSDQLFLLNAEVSDSFDGRYLGPLDADLVIGRAHPLWTRGG</sequence>
<reference evidence="3 4" key="1">
    <citation type="submission" date="2019-03" db="EMBL/GenBank/DDBJ databases">
        <title>Genomic Encyclopedia of Type Strains, Phase IV (KMG-IV): sequencing the most valuable type-strain genomes for metagenomic binning, comparative biology and taxonomic classification.</title>
        <authorList>
            <person name="Goeker M."/>
        </authorList>
    </citation>
    <scope>NUCLEOTIDE SEQUENCE [LARGE SCALE GENOMIC DNA]</scope>
    <source>
        <strain evidence="3 4">DSM 18063</strain>
    </source>
</reference>
<evidence type="ECO:0000259" key="2">
    <source>
        <dbReference type="Pfam" id="PF10502"/>
    </source>
</evidence>
<dbReference type="AlphaFoldDB" id="A0A4R2PUG4"/>
<dbReference type="RefSeq" id="WP_132464517.1">
    <property type="nucleotide sequence ID" value="NZ_SLXP01000011.1"/>
</dbReference>
<dbReference type="InterPro" id="IPR019533">
    <property type="entry name" value="Peptidase_S26"/>
</dbReference>
<feature type="signal peptide" evidence="1">
    <location>
        <begin position="1"/>
        <end position="19"/>
    </location>
</feature>
<dbReference type="EMBL" id="SLXP01000011">
    <property type="protein sequence ID" value="TCP39600.1"/>
    <property type="molecule type" value="Genomic_DNA"/>
</dbReference>
<dbReference type="Proteomes" id="UP000294835">
    <property type="component" value="Unassembled WGS sequence"/>
</dbReference>
<dbReference type="Gene3D" id="2.10.109.10">
    <property type="entry name" value="Umud Fragment, subunit A"/>
    <property type="match status" value="1"/>
</dbReference>
<proteinExistence type="predicted"/>
<feature type="domain" description="Peptidase S26" evidence="2">
    <location>
        <begin position="12"/>
        <end position="165"/>
    </location>
</feature>
<evidence type="ECO:0000313" key="4">
    <source>
        <dbReference type="Proteomes" id="UP000294835"/>
    </source>
</evidence>
<keyword evidence="4" id="KW-1185">Reference proteome</keyword>
<dbReference type="GO" id="GO:0006465">
    <property type="term" value="P:signal peptide processing"/>
    <property type="evidence" value="ECO:0007669"/>
    <property type="project" value="InterPro"/>
</dbReference>
<protein>
    <submittedName>
        <fullName evidence="3">Conjugation peptidase TraF</fullName>
    </submittedName>
</protein>
<name>A0A4R2PUG4_9RHOB</name>
<dbReference type="OrthoDB" id="5360818at2"/>
<organism evidence="3 4">
    <name type="scientific">Rhodovulum marinum</name>
    <dbReference type="NCBI Taxonomy" id="320662"/>
    <lineage>
        <taxon>Bacteria</taxon>
        <taxon>Pseudomonadati</taxon>
        <taxon>Pseudomonadota</taxon>
        <taxon>Alphaproteobacteria</taxon>
        <taxon>Rhodobacterales</taxon>
        <taxon>Paracoccaceae</taxon>
        <taxon>Rhodovulum</taxon>
    </lineage>
</organism>